<dbReference type="RefSeq" id="WP_013611852.1">
    <property type="nucleotide sequence ID" value="NZ_BAABYK010000001.1"/>
</dbReference>
<gene>
    <name evidence="4" type="ORF">DWW24_06760</name>
    <name evidence="3" type="ORF">DWW57_13990</name>
    <name evidence="5" type="ORF">DXA53_15165</name>
    <name evidence="1" type="ORF">L0P03_20695</name>
    <name evidence="2" type="ORF">PN645_11700</name>
</gene>
<dbReference type="Proteomes" id="UP001199750">
    <property type="component" value="Unassembled WGS sequence"/>
</dbReference>
<dbReference type="Proteomes" id="UP000284243">
    <property type="component" value="Unassembled WGS sequence"/>
</dbReference>
<reference evidence="1" key="2">
    <citation type="submission" date="2022-01" db="EMBL/GenBank/DDBJ databases">
        <title>Collection of gut derived symbiotic bacterial strains cultured from healthy donors.</title>
        <authorList>
            <person name="Lin H."/>
            <person name="Kohout C."/>
            <person name="Waligurski E."/>
            <person name="Pamer E.G."/>
        </authorList>
    </citation>
    <scope>NUCLEOTIDE SEQUENCE</scope>
    <source>
        <strain evidence="1">DFI.1.149</strain>
    </source>
</reference>
<dbReference type="EMBL" id="QRYW01000011">
    <property type="protein sequence ID" value="RGV28025.1"/>
    <property type="molecule type" value="Genomic_DNA"/>
</dbReference>
<evidence type="ECO:0000313" key="4">
    <source>
        <dbReference type="EMBL" id="RGV28025.1"/>
    </source>
</evidence>
<proteinExistence type="predicted"/>
<dbReference type="EMBL" id="QSCO01000023">
    <property type="protein sequence ID" value="RGY04615.1"/>
    <property type="molecule type" value="Genomic_DNA"/>
</dbReference>
<evidence type="ECO:0000313" key="7">
    <source>
        <dbReference type="Proteomes" id="UP000284243"/>
    </source>
</evidence>
<dbReference type="EMBL" id="JAQMRD010000014">
    <property type="protein sequence ID" value="MDB9223669.1"/>
    <property type="molecule type" value="Genomic_DNA"/>
</dbReference>
<accession>A0A1Y3ZQY0</accession>
<reference evidence="6 7" key="1">
    <citation type="submission" date="2018-08" db="EMBL/GenBank/DDBJ databases">
        <title>A genome reference for cultivated species of the human gut microbiota.</title>
        <authorList>
            <person name="Zou Y."/>
            <person name="Xue W."/>
            <person name="Luo G."/>
        </authorList>
    </citation>
    <scope>NUCLEOTIDE SEQUENCE [LARGE SCALE GENOMIC DNA]</scope>
    <source>
        <strain evidence="4 6">AF14-6AC</strain>
        <strain evidence="3 7">AF16-14</strain>
        <strain evidence="5 8">OF03-11</strain>
    </source>
</reference>
<evidence type="ECO:0000313" key="3">
    <source>
        <dbReference type="EMBL" id="RGU54941.1"/>
    </source>
</evidence>
<dbReference type="Proteomes" id="UP000283426">
    <property type="component" value="Unassembled WGS sequence"/>
</dbReference>
<evidence type="ECO:0000313" key="6">
    <source>
        <dbReference type="Proteomes" id="UP000283426"/>
    </source>
</evidence>
<dbReference type="EMBL" id="JAKNDN010000066">
    <property type="protein sequence ID" value="MCG4962239.1"/>
    <property type="molecule type" value="Genomic_DNA"/>
</dbReference>
<protein>
    <submittedName>
        <fullName evidence="3">Uncharacterized protein</fullName>
    </submittedName>
</protein>
<evidence type="ECO:0000313" key="5">
    <source>
        <dbReference type="EMBL" id="RGY04615.1"/>
    </source>
</evidence>
<evidence type="ECO:0000313" key="8">
    <source>
        <dbReference type="Proteomes" id="UP000284434"/>
    </source>
</evidence>
<dbReference type="GeneID" id="61274853"/>
<name>A0A1Y3ZQY0_9BACT</name>
<dbReference type="AlphaFoldDB" id="A0A1Y3ZQY0"/>
<dbReference type="Proteomes" id="UP001212263">
    <property type="component" value="Unassembled WGS sequence"/>
</dbReference>
<sequence length="132" mass="15732">MDQIKLEELAVAYPDQEDLVQVYKEWGDSAYLQELFKVLDSYEPDWNKEKELGSWAAEFLLDILEEEEWEEMTPEERTDRFNELLDERYEDFRSSHQFARINNINLYLQEGEDLDAVLAEGDEKVMFPKLGL</sequence>
<dbReference type="Proteomes" id="UP000284434">
    <property type="component" value="Unassembled WGS sequence"/>
</dbReference>
<evidence type="ECO:0000313" key="2">
    <source>
        <dbReference type="EMBL" id="MDB9223669.1"/>
    </source>
</evidence>
<comment type="caution">
    <text evidence="3">The sequence shown here is derived from an EMBL/GenBank/DDBJ whole genome shotgun (WGS) entry which is preliminary data.</text>
</comment>
<evidence type="ECO:0000313" key="1">
    <source>
        <dbReference type="EMBL" id="MCG4962239.1"/>
    </source>
</evidence>
<organism evidence="3 7">
    <name type="scientific">Odoribacter splanchnicus</name>
    <dbReference type="NCBI Taxonomy" id="28118"/>
    <lineage>
        <taxon>Bacteria</taxon>
        <taxon>Pseudomonadati</taxon>
        <taxon>Bacteroidota</taxon>
        <taxon>Bacteroidia</taxon>
        <taxon>Bacteroidales</taxon>
        <taxon>Odoribacteraceae</taxon>
        <taxon>Odoribacter</taxon>
    </lineage>
</organism>
<dbReference type="EMBL" id="QRYC01000023">
    <property type="protein sequence ID" value="RGU54941.1"/>
    <property type="molecule type" value="Genomic_DNA"/>
</dbReference>
<reference evidence="2" key="3">
    <citation type="submission" date="2023-01" db="EMBL/GenBank/DDBJ databases">
        <title>Human gut microbiome strain richness.</title>
        <authorList>
            <person name="Chen-Liaw A."/>
        </authorList>
    </citation>
    <scope>NUCLEOTIDE SEQUENCE</scope>
    <source>
        <strain evidence="2">RTP21484st1_B7_RTP21484_190118</strain>
    </source>
</reference>